<organism evidence="2 3">
    <name type="scientific">Gimesia chilikensis</name>
    <dbReference type="NCBI Taxonomy" id="2605989"/>
    <lineage>
        <taxon>Bacteria</taxon>
        <taxon>Pseudomonadati</taxon>
        <taxon>Planctomycetota</taxon>
        <taxon>Planctomycetia</taxon>
        <taxon>Planctomycetales</taxon>
        <taxon>Planctomycetaceae</taxon>
        <taxon>Gimesia</taxon>
    </lineage>
</organism>
<evidence type="ECO:0000313" key="3">
    <source>
        <dbReference type="Proteomes" id="UP000320421"/>
    </source>
</evidence>
<dbReference type="EMBL" id="CP036266">
    <property type="protein sequence ID" value="QDT21601.1"/>
    <property type="molecule type" value="Genomic_DNA"/>
</dbReference>
<name>A0A517PQF7_9PLAN</name>
<reference evidence="2 3" key="1">
    <citation type="submission" date="2019-02" db="EMBL/GenBank/DDBJ databases">
        <title>Deep-cultivation of Planctomycetes and their phenomic and genomic characterization uncovers novel biology.</title>
        <authorList>
            <person name="Wiegand S."/>
            <person name="Jogler M."/>
            <person name="Boedeker C."/>
            <person name="Pinto D."/>
            <person name="Vollmers J."/>
            <person name="Rivas-Marin E."/>
            <person name="Kohn T."/>
            <person name="Peeters S.H."/>
            <person name="Heuer A."/>
            <person name="Rast P."/>
            <person name="Oberbeckmann S."/>
            <person name="Bunk B."/>
            <person name="Jeske O."/>
            <person name="Meyerdierks A."/>
            <person name="Storesund J.E."/>
            <person name="Kallscheuer N."/>
            <person name="Luecker S."/>
            <person name="Lage O.M."/>
            <person name="Pohl T."/>
            <person name="Merkel B.J."/>
            <person name="Hornburger P."/>
            <person name="Mueller R.-W."/>
            <person name="Bruemmer F."/>
            <person name="Labrenz M."/>
            <person name="Spormann A.M."/>
            <person name="Op den Camp H."/>
            <person name="Overmann J."/>
            <person name="Amann R."/>
            <person name="Jetten M.S.M."/>
            <person name="Mascher T."/>
            <person name="Medema M.H."/>
            <person name="Devos D.P."/>
            <person name="Kaster A.-K."/>
            <person name="Ovreas L."/>
            <person name="Rohde M."/>
            <person name="Galperin M.Y."/>
            <person name="Jogler C."/>
        </authorList>
    </citation>
    <scope>NUCLEOTIDE SEQUENCE [LARGE SCALE GENOMIC DNA]</scope>
    <source>
        <strain evidence="2 3">HG66A1</strain>
    </source>
</reference>
<evidence type="ECO:0000313" key="2">
    <source>
        <dbReference type="EMBL" id="QDT21601.1"/>
    </source>
</evidence>
<dbReference type="Proteomes" id="UP000320421">
    <property type="component" value="Chromosome"/>
</dbReference>
<sequence precursor="true">MSTRSLFLLIFLLFSACAEPLKSPGTAWSLAFSPQGDKLLAGGRFDNVTATRVYELTPERSLNQLTSLPTGASGAIWSPAGTQIFYLNLDESRIDLFDLQQQKVTSGCPCDFFPQGTLSLLNKNELIVAPCLIADFQPTKEPPVITQAFCPEGQPSTREFGGCDAGTVFRVSTSHRVEGPVAVSYAGGCPVEVWDYRDGDISLRYQLPDLKQCWIKVSDDGQQLATLGVAGLSIWNLTAEEPKRLIHFAEKRISPTGFHSLAAFQSRLSFSQDGHLLAVCFEDSVQVIDLTVRKVIFDRQFNQSDLVLSCALSPDGKTLAWSGNREMGIRLQAVRRTAATE</sequence>
<keyword evidence="3" id="KW-1185">Reference proteome</keyword>
<dbReference type="AlphaFoldDB" id="A0A517PQF7"/>
<dbReference type="OrthoDB" id="134501at2"/>
<evidence type="ECO:0000256" key="1">
    <source>
        <dbReference type="SAM" id="SignalP"/>
    </source>
</evidence>
<protein>
    <recommendedName>
        <fullName evidence="4">WD40 repeat domain-containing protein</fullName>
    </recommendedName>
</protein>
<gene>
    <name evidence="2" type="ORF">HG66A1_34040</name>
</gene>
<evidence type="ECO:0008006" key="4">
    <source>
        <dbReference type="Google" id="ProtNLM"/>
    </source>
</evidence>
<accession>A0A517PQF7</accession>
<dbReference type="Gene3D" id="2.130.10.10">
    <property type="entry name" value="YVTN repeat-like/Quinoprotein amine dehydrogenase"/>
    <property type="match status" value="2"/>
</dbReference>
<feature type="chain" id="PRO_5022178380" description="WD40 repeat domain-containing protein" evidence="1">
    <location>
        <begin position="19"/>
        <end position="341"/>
    </location>
</feature>
<dbReference type="InterPro" id="IPR011044">
    <property type="entry name" value="Quino_amine_DH_bsu"/>
</dbReference>
<keyword evidence="1" id="KW-0732">Signal</keyword>
<proteinExistence type="predicted"/>
<dbReference type="InterPro" id="IPR015943">
    <property type="entry name" value="WD40/YVTN_repeat-like_dom_sf"/>
</dbReference>
<feature type="signal peptide" evidence="1">
    <location>
        <begin position="1"/>
        <end position="18"/>
    </location>
</feature>
<dbReference type="RefSeq" id="WP_145186169.1">
    <property type="nucleotide sequence ID" value="NZ_CP036266.1"/>
</dbReference>
<dbReference type="PROSITE" id="PS51257">
    <property type="entry name" value="PROKAR_LIPOPROTEIN"/>
    <property type="match status" value="1"/>
</dbReference>
<dbReference type="SUPFAM" id="SSF50969">
    <property type="entry name" value="YVTN repeat-like/Quinoprotein amine dehydrogenase"/>
    <property type="match status" value="1"/>
</dbReference>